<protein>
    <submittedName>
        <fullName evidence="1">Uncharacterized protein</fullName>
    </submittedName>
</protein>
<dbReference type="AlphaFoldDB" id="A0A7G5H5I1"/>
<dbReference type="Proteomes" id="UP000515369">
    <property type="component" value="Chromosome"/>
</dbReference>
<gene>
    <name evidence="1" type="ORF">H3H32_16520</name>
</gene>
<reference evidence="1 2" key="1">
    <citation type="submission" date="2020-07" db="EMBL/GenBank/DDBJ databases">
        <title>Spirosoma foliorum sp. nov., isolated from the leaves on the Nejang mountain Korea, Republic of.</title>
        <authorList>
            <person name="Ho H."/>
            <person name="Lee Y.-J."/>
            <person name="Nurcahyanto D.-A."/>
            <person name="Kim S.-G."/>
        </authorList>
    </citation>
    <scope>NUCLEOTIDE SEQUENCE [LARGE SCALE GENOMIC DNA]</scope>
    <source>
        <strain evidence="1 2">PL0136</strain>
    </source>
</reference>
<dbReference type="RefSeq" id="WP_182463742.1">
    <property type="nucleotide sequence ID" value="NZ_CP059732.1"/>
</dbReference>
<accession>A0A7G5H5I1</accession>
<dbReference type="KEGG" id="sfol:H3H32_16520"/>
<sequence length="149" mass="17011">MARRKIDLRTCFITPLLKITPELLHRIMGEVIEANAAFIENLNRAQLFDGKRPDGSDITPEYTETTEFIKKEKGQRYDRVTIHDTGATYESIFTEVFADRFELEADDPKVPELVAKYGDLFGLTEESKTKLIIFIKPQFIAKLKAAIGL</sequence>
<dbReference type="EMBL" id="CP059732">
    <property type="protein sequence ID" value="QMW06373.1"/>
    <property type="molecule type" value="Genomic_DNA"/>
</dbReference>
<evidence type="ECO:0000313" key="1">
    <source>
        <dbReference type="EMBL" id="QMW06373.1"/>
    </source>
</evidence>
<evidence type="ECO:0000313" key="2">
    <source>
        <dbReference type="Proteomes" id="UP000515369"/>
    </source>
</evidence>
<name>A0A7G5H5I1_9BACT</name>
<keyword evidence="2" id="KW-1185">Reference proteome</keyword>
<proteinExistence type="predicted"/>
<organism evidence="1 2">
    <name type="scientific">Spirosoma foliorum</name>
    <dbReference type="NCBI Taxonomy" id="2710596"/>
    <lineage>
        <taxon>Bacteria</taxon>
        <taxon>Pseudomonadati</taxon>
        <taxon>Bacteroidota</taxon>
        <taxon>Cytophagia</taxon>
        <taxon>Cytophagales</taxon>
        <taxon>Cytophagaceae</taxon>
        <taxon>Spirosoma</taxon>
    </lineage>
</organism>